<dbReference type="Gene3D" id="2.60.120.260">
    <property type="entry name" value="Galactose-binding domain-like"/>
    <property type="match status" value="1"/>
</dbReference>
<evidence type="ECO:0000313" key="6">
    <source>
        <dbReference type="EMBL" id="KAG2489710.1"/>
    </source>
</evidence>
<sequence>MDLTLTSLLVHGALTMGSPTCRLAARISITFMPGATVPASQMVLRGLNGSRVDMHGALYTPTWTRLAQTAANGSSSVVLRDAVNWKAGQLVVIPTSIWKDECRNQNEVRQIASVSADRKTLTFTTALQFLHYGGPEYQTEVVLLSRNILLQGTPDTASLLAGGHVRIESQLGRIRGVMAYRMGQQLAMGSYPFHFHMAGDVGGNSYLTDNSVYASYWRAYTIHGTHALQVRSNTAFHVHGSAFYIEDAAEERNTIDGNFAGFVHPLGRNNTCDAIGSVFSAPTIRQSATLLQPADWAASGFYISNPNNYLTNNAASGGVSGFVIIRLDSPIGLSRNVPIKPFQRPMGLLSGNTAHSSGYHWGEAATIYAGGSLKYDTDNATLIYSIQRSTFDPRDLTDSSVKVKFKINNTKVWLGGSSISTYGDRFVVDGFESHDGTVGAQIRGDPNELLNADLSLNSGHSGWLISRIPNDLPLGYRYGLQWYDTFYRHIVRNVTIRNVPYNTTSWANQAAVLSLVHSDQFKPGHLVTLRGIRLVNVSVNATVNNALRKTGAWRFYNFLDSDGSFTATGRPTVMASFHPTNDTSTCASACRPFNWWLSDTTTCSTAAPWGNVWNLVGCDWYPWRTVARLIPKVPGYTLNPDQSSGLVPSVDGTNAYDAGVVTQFGFTGAATRATVLTRTEGVTGLTGKTGWYVHWALGAPRVFSVEVDTVPRGTSVVYATRYPAGTTFNITRIHSWLVGPSQILPAASLAEALNSPAAEAYYFDGKILYLKVIDMYELPIQGRTAVTNGGALVPGTRWDGSSYRVEAAMPAAACVNSPPPTQNGQDFSAQFCTMTGTPDDYIPPAITESYDQWTLPYCAEVAPPVSVCTANGVSSSSCTCTSLAAAGRCPDMGLAGAWLAASGPEMSALAGKTGGFCAVACGRCTENEAVCMDMPMPLSVSGGKTCAEMVPQGGCYSVALKGFCGATCGACNGRGLPCTDRPWSDTNTCKNLLEWGLCNASWVLSENYCRATCGACAGPPPPPLPPMTPPPPPQPLALGATFDTGADGYSVWLNSGQAVNPQATYGFAAPEAAYGGTAGGLWINVTQATGIDWHVQAESAPFEVLSGRLYNFCAWARLGPNSPTATAPITVGLQNTTTYEWMGGRTFTGNMTWQRFCVFNLTKGANPYLTQASPRKKKDSTDLSAPTETDTTTPDATADAVSVTGPDTVTPGSTTQSGASEQQGGSGGNGGKVPAGLVAGVSAAGAGVALLAGLALVAAVKRRSGAGRVAPGADASAPPAAAAAWVGEEQRVGPWVQGVGGSARVTPLPPASPAGHAQAEAV</sequence>
<dbReference type="InterPro" id="IPR052334">
    <property type="entry name" value="G8_domain-comF-like"/>
</dbReference>
<accession>A0A835XZF2</accession>
<dbReference type="InterPro" id="IPR055401">
    <property type="entry name" value="CEMIP_beta-hel_dom"/>
</dbReference>
<evidence type="ECO:0000256" key="3">
    <source>
        <dbReference type="SAM" id="MobiDB-lite"/>
    </source>
</evidence>
<keyword evidence="1" id="KW-0325">Glycoprotein</keyword>
<feature type="transmembrane region" description="Helical" evidence="4">
    <location>
        <begin position="1237"/>
        <end position="1260"/>
    </location>
</feature>
<dbReference type="PROSITE" id="PS51484">
    <property type="entry name" value="G8"/>
    <property type="match status" value="1"/>
</dbReference>
<organism evidence="6 7">
    <name type="scientific">Edaphochlamys debaryana</name>
    <dbReference type="NCBI Taxonomy" id="47281"/>
    <lineage>
        <taxon>Eukaryota</taxon>
        <taxon>Viridiplantae</taxon>
        <taxon>Chlorophyta</taxon>
        <taxon>core chlorophytes</taxon>
        <taxon>Chlorophyceae</taxon>
        <taxon>CS clade</taxon>
        <taxon>Chlamydomonadales</taxon>
        <taxon>Chlamydomonadales incertae sedis</taxon>
        <taxon>Edaphochlamys</taxon>
    </lineage>
</organism>
<keyword evidence="4" id="KW-0812">Transmembrane</keyword>
<keyword evidence="7" id="KW-1185">Reference proteome</keyword>
<dbReference type="Pfam" id="PF10162">
    <property type="entry name" value="G8"/>
    <property type="match status" value="1"/>
</dbReference>
<dbReference type="Pfam" id="PF24606">
    <property type="entry name" value="CEMIP_beta-hel"/>
    <property type="match status" value="1"/>
</dbReference>
<comment type="similarity">
    <text evidence="2">Belongs to the comF family.</text>
</comment>
<feature type="compositionally biased region" description="Low complexity" evidence="3">
    <location>
        <begin position="1212"/>
        <end position="1223"/>
    </location>
</feature>
<gene>
    <name evidence="6" type="ORF">HYH03_011817</name>
</gene>
<evidence type="ECO:0000256" key="4">
    <source>
        <dbReference type="SAM" id="Phobius"/>
    </source>
</evidence>
<comment type="caution">
    <text evidence="6">The sequence shown here is derived from an EMBL/GenBank/DDBJ whole genome shotgun (WGS) entry which is preliminary data.</text>
</comment>
<dbReference type="PANTHER" id="PTHR47687:SF4">
    <property type="entry name" value="G8 DOMAIN-CONTAINING PROTEIN DDB_G0286311-RELATED"/>
    <property type="match status" value="1"/>
</dbReference>
<protein>
    <recommendedName>
        <fullName evidence="5">G8 domain-containing protein</fullName>
    </recommendedName>
</protein>
<keyword evidence="4" id="KW-0472">Membrane</keyword>
<dbReference type="OrthoDB" id="2016282at2759"/>
<dbReference type="Proteomes" id="UP000612055">
    <property type="component" value="Unassembled WGS sequence"/>
</dbReference>
<feature type="region of interest" description="Disordered" evidence="3">
    <location>
        <begin position="1303"/>
        <end position="1322"/>
    </location>
</feature>
<feature type="region of interest" description="Disordered" evidence="3">
    <location>
        <begin position="1169"/>
        <end position="1231"/>
    </location>
</feature>
<reference evidence="6" key="1">
    <citation type="journal article" date="2020" name="bioRxiv">
        <title>Comparative genomics of Chlamydomonas.</title>
        <authorList>
            <person name="Craig R.J."/>
            <person name="Hasan A.R."/>
            <person name="Ness R.W."/>
            <person name="Keightley P.D."/>
        </authorList>
    </citation>
    <scope>NUCLEOTIDE SEQUENCE</scope>
    <source>
        <strain evidence="6">CCAP 11/70</strain>
    </source>
</reference>
<dbReference type="PANTHER" id="PTHR47687">
    <property type="entry name" value="G8 DOMAIN-CONTAINING PROTEIN DDB_G0288475-RELATED"/>
    <property type="match status" value="1"/>
</dbReference>
<name>A0A835XZF2_9CHLO</name>
<dbReference type="InterPro" id="IPR019316">
    <property type="entry name" value="G8_domain"/>
</dbReference>
<feature type="domain" description="G8" evidence="5">
    <location>
        <begin position="1"/>
        <end position="68"/>
    </location>
</feature>
<keyword evidence="4" id="KW-1133">Transmembrane helix</keyword>
<proteinExistence type="inferred from homology"/>
<evidence type="ECO:0000256" key="2">
    <source>
        <dbReference type="ARBA" id="ARBA00038413"/>
    </source>
</evidence>
<evidence type="ECO:0000259" key="5">
    <source>
        <dbReference type="PROSITE" id="PS51484"/>
    </source>
</evidence>
<dbReference type="EMBL" id="JAEHOE010000070">
    <property type="protein sequence ID" value="KAG2489710.1"/>
    <property type="molecule type" value="Genomic_DNA"/>
</dbReference>
<evidence type="ECO:0000313" key="7">
    <source>
        <dbReference type="Proteomes" id="UP000612055"/>
    </source>
</evidence>
<evidence type="ECO:0000256" key="1">
    <source>
        <dbReference type="ARBA" id="ARBA00023180"/>
    </source>
</evidence>
<feature type="compositionally biased region" description="Low complexity" evidence="3">
    <location>
        <begin position="1182"/>
        <end position="1204"/>
    </location>
</feature>